<feature type="region of interest" description="Disordered" evidence="1">
    <location>
        <begin position="25"/>
        <end position="44"/>
    </location>
</feature>
<sequence length="108" mass="11931">MGLSGGNVGFLTIGSTFGKAHVSMSRKASTKRKQVTPNPKPLITYKRRKTPRSSINGEDSDYYLPTVEAISSSDDDIFHFIRRNTICTKLTGNTTKRSLNDKFNACAN</sequence>
<reference evidence="2 3" key="1">
    <citation type="journal article" date="2023" name="Plants (Basel)">
        <title>Bridging the Gap: Combining Genomics and Transcriptomics Approaches to Understand Stylosanthes scabra, an Orphan Legume from the Brazilian Caatinga.</title>
        <authorList>
            <person name="Ferreira-Neto J.R.C."/>
            <person name="da Silva M.D."/>
            <person name="Binneck E."/>
            <person name="de Melo N.F."/>
            <person name="da Silva R.H."/>
            <person name="de Melo A.L.T.M."/>
            <person name="Pandolfi V."/>
            <person name="Bustamante F.O."/>
            <person name="Brasileiro-Vidal A.C."/>
            <person name="Benko-Iseppon A.M."/>
        </authorList>
    </citation>
    <scope>NUCLEOTIDE SEQUENCE [LARGE SCALE GENOMIC DNA]</scope>
    <source>
        <tissue evidence="2">Leaves</tissue>
    </source>
</reference>
<evidence type="ECO:0000313" key="2">
    <source>
        <dbReference type="EMBL" id="MED6163636.1"/>
    </source>
</evidence>
<gene>
    <name evidence="2" type="ORF">PIB30_081888</name>
</gene>
<name>A0ABU6UQN0_9FABA</name>
<accession>A0ABU6UQN0</accession>
<evidence type="ECO:0000256" key="1">
    <source>
        <dbReference type="SAM" id="MobiDB-lite"/>
    </source>
</evidence>
<dbReference type="EMBL" id="JASCZI010122069">
    <property type="protein sequence ID" value="MED6163636.1"/>
    <property type="molecule type" value="Genomic_DNA"/>
</dbReference>
<protein>
    <submittedName>
        <fullName evidence="2">Uncharacterized protein</fullName>
    </submittedName>
</protein>
<organism evidence="2 3">
    <name type="scientific">Stylosanthes scabra</name>
    <dbReference type="NCBI Taxonomy" id="79078"/>
    <lineage>
        <taxon>Eukaryota</taxon>
        <taxon>Viridiplantae</taxon>
        <taxon>Streptophyta</taxon>
        <taxon>Embryophyta</taxon>
        <taxon>Tracheophyta</taxon>
        <taxon>Spermatophyta</taxon>
        <taxon>Magnoliopsida</taxon>
        <taxon>eudicotyledons</taxon>
        <taxon>Gunneridae</taxon>
        <taxon>Pentapetalae</taxon>
        <taxon>rosids</taxon>
        <taxon>fabids</taxon>
        <taxon>Fabales</taxon>
        <taxon>Fabaceae</taxon>
        <taxon>Papilionoideae</taxon>
        <taxon>50 kb inversion clade</taxon>
        <taxon>dalbergioids sensu lato</taxon>
        <taxon>Dalbergieae</taxon>
        <taxon>Pterocarpus clade</taxon>
        <taxon>Stylosanthes</taxon>
    </lineage>
</organism>
<comment type="caution">
    <text evidence="2">The sequence shown here is derived from an EMBL/GenBank/DDBJ whole genome shotgun (WGS) entry which is preliminary data.</text>
</comment>
<proteinExistence type="predicted"/>
<evidence type="ECO:0000313" key="3">
    <source>
        <dbReference type="Proteomes" id="UP001341840"/>
    </source>
</evidence>
<keyword evidence="3" id="KW-1185">Reference proteome</keyword>
<dbReference type="Proteomes" id="UP001341840">
    <property type="component" value="Unassembled WGS sequence"/>
</dbReference>